<dbReference type="AlphaFoldDB" id="A0A8H2HNQ1"/>
<keyword evidence="2" id="KW-0732">Signal</keyword>
<name>A0A8H2HNQ1_ORBOL</name>
<comment type="caution">
    <text evidence="3">The sequence shown here is derived from an EMBL/GenBank/DDBJ whole genome shotgun (WGS) entry which is preliminary data.</text>
</comment>
<sequence length="157" mass="17121">MNRCRCPMNIFLFLYLLLSFTVTTTALPQEPGPTSKTMSPRSSSLHIEPINILSQTHSSSTISSPTTTPGESLNSIILATSTSTIKSPPNNTLGPADPTIGDPRKDLTNSAKVAEIEETKVTGKLVGERKEQNRKGHFLIGTKLTNCRHEFPIQCLK</sequence>
<feature type="chain" id="PRO_5034930950" evidence="2">
    <location>
        <begin position="27"/>
        <end position="157"/>
    </location>
</feature>
<proteinExistence type="predicted"/>
<protein>
    <submittedName>
        <fullName evidence="3">Uncharacterized protein</fullName>
    </submittedName>
</protein>
<feature type="signal peptide" evidence="2">
    <location>
        <begin position="1"/>
        <end position="26"/>
    </location>
</feature>
<reference evidence="3 4" key="1">
    <citation type="submission" date="2019-03" db="EMBL/GenBank/DDBJ databases">
        <title>Nematode-trapping fungi genome.</title>
        <authorList>
            <person name="Vidal-Diez De Ulzurrun G."/>
        </authorList>
    </citation>
    <scope>NUCLEOTIDE SEQUENCE [LARGE SCALE GENOMIC DNA]</scope>
    <source>
        <strain evidence="3 4">TWF154</strain>
    </source>
</reference>
<evidence type="ECO:0000313" key="4">
    <source>
        <dbReference type="Proteomes" id="UP000297595"/>
    </source>
</evidence>
<feature type="compositionally biased region" description="Polar residues" evidence="1">
    <location>
        <begin position="84"/>
        <end position="93"/>
    </location>
</feature>
<evidence type="ECO:0000256" key="2">
    <source>
        <dbReference type="SAM" id="SignalP"/>
    </source>
</evidence>
<gene>
    <name evidence="3" type="ORF">EYR41_000183</name>
</gene>
<evidence type="ECO:0000256" key="1">
    <source>
        <dbReference type="SAM" id="MobiDB-lite"/>
    </source>
</evidence>
<feature type="region of interest" description="Disordered" evidence="1">
    <location>
        <begin position="84"/>
        <end position="104"/>
    </location>
</feature>
<accession>A0A8H2HNQ1</accession>
<organism evidence="3 4">
    <name type="scientific">Orbilia oligospora</name>
    <name type="common">Nematode-trapping fungus</name>
    <name type="synonym">Arthrobotrys oligospora</name>
    <dbReference type="NCBI Taxonomy" id="2813651"/>
    <lineage>
        <taxon>Eukaryota</taxon>
        <taxon>Fungi</taxon>
        <taxon>Dikarya</taxon>
        <taxon>Ascomycota</taxon>
        <taxon>Pezizomycotina</taxon>
        <taxon>Orbiliomycetes</taxon>
        <taxon>Orbiliales</taxon>
        <taxon>Orbiliaceae</taxon>
        <taxon>Orbilia</taxon>
    </lineage>
</organism>
<dbReference type="EMBL" id="SOZJ01000001">
    <property type="protein sequence ID" value="TGJ73064.1"/>
    <property type="molecule type" value="Genomic_DNA"/>
</dbReference>
<dbReference type="Proteomes" id="UP000297595">
    <property type="component" value="Unassembled WGS sequence"/>
</dbReference>
<evidence type="ECO:0000313" key="3">
    <source>
        <dbReference type="EMBL" id="TGJ73064.1"/>
    </source>
</evidence>